<dbReference type="GeneID" id="103520996"/>
<dbReference type="AlphaFoldDB" id="A0A3Q0JLF4"/>
<organism evidence="1 2">
    <name type="scientific">Diaphorina citri</name>
    <name type="common">Asian citrus psyllid</name>
    <dbReference type="NCBI Taxonomy" id="121845"/>
    <lineage>
        <taxon>Eukaryota</taxon>
        <taxon>Metazoa</taxon>
        <taxon>Ecdysozoa</taxon>
        <taxon>Arthropoda</taxon>
        <taxon>Hexapoda</taxon>
        <taxon>Insecta</taxon>
        <taxon>Pterygota</taxon>
        <taxon>Neoptera</taxon>
        <taxon>Paraneoptera</taxon>
        <taxon>Hemiptera</taxon>
        <taxon>Sternorrhyncha</taxon>
        <taxon>Psylloidea</taxon>
        <taxon>Psyllidae</taxon>
        <taxon>Diaphorininae</taxon>
        <taxon>Diaphorina</taxon>
    </lineage>
</organism>
<protein>
    <submittedName>
        <fullName evidence="2">Uncharacterized protein LOC103520996</fullName>
    </submittedName>
</protein>
<accession>A0A3Q0JLF4</accession>
<dbReference type="KEGG" id="dci:103520996"/>
<dbReference type="PaxDb" id="121845-A0A3Q0JLF4"/>
<dbReference type="Proteomes" id="UP000079169">
    <property type="component" value="Unplaced"/>
</dbReference>
<gene>
    <name evidence="2" type="primary">LOC103520996</name>
</gene>
<dbReference type="RefSeq" id="XP_026687680.1">
    <property type="nucleotide sequence ID" value="XM_026831879.1"/>
</dbReference>
<reference evidence="2" key="1">
    <citation type="submission" date="2025-08" db="UniProtKB">
        <authorList>
            <consortium name="RefSeq"/>
        </authorList>
    </citation>
    <scope>IDENTIFICATION</scope>
</reference>
<evidence type="ECO:0000313" key="1">
    <source>
        <dbReference type="Proteomes" id="UP000079169"/>
    </source>
</evidence>
<name>A0A3Q0JLF4_DIACI</name>
<keyword evidence="1" id="KW-1185">Reference proteome</keyword>
<proteinExistence type="predicted"/>
<feature type="non-terminal residue" evidence="2">
    <location>
        <position position="1"/>
    </location>
</feature>
<evidence type="ECO:0000313" key="2">
    <source>
        <dbReference type="RefSeq" id="XP_026687680.1"/>
    </source>
</evidence>
<sequence>SLGGSLGGSILGNLINRDLNNPNNLGTTPHGLIDGSIGIPGLRVNGSILPNLVDNSLYNNNVPNSLYTNYNENDINKLGNLPIIPTTSPRGSGLIDGSIGIPGARLNGSILPNLLDRPYNNYNNNIPTLGNVPTPYPNTYPQGNGLIDGSIGIPGLRLNGSILPNLLDRPYNNYNNNIPTLGNVPNTYPSTYPTTYPTTYPQGNGLIDGSIGIGGARLNGSILPNLLGPFNNYNNNIPTLGNLPNTYPTTYPTTYPNTYPRGSGKFINIYVILNYVSMLNTYRIYVTLHLHFYFLVL</sequence>